<dbReference type="Pfam" id="PF20153">
    <property type="entry name" value="DUF6535"/>
    <property type="match status" value="1"/>
</dbReference>
<gene>
    <name evidence="4" type="ORF">DFH94DRAFT_688446</name>
</gene>
<dbReference type="OrthoDB" id="3207727at2759"/>
<name>A0A9P5N4X0_9AGAM</name>
<feature type="transmembrane region" description="Helical" evidence="2">
    <location>
        <begin position="131"/>
        <end position="156"/>
    </location>
</feature>
<keyword evidence="2" id="KW-1133">Transmembrane helix</keyword>
<dbReference type="Proteomes" id="UP000759537">
    <property type="component" value="Unassembled WGS sequence"/>
</dbReference>
<accession>A0A9P5N4X0</accession>
<proteinExistence type="predicted"/>
<dbReference type="AlphaFoldDB" id="A0A9P5N4X0"/>
<evidence type="ECO:0000256" key="2">
    <source>
        <dbReference type="SAM" id="Phobius"/>
    </source>
</evidence>
<feature type="region of interest" description="Disordered" evidence="1">
    <location>
        <begin position="1"/>
        <end position="32"/>
    </location>
</feature>
<keyword evidence="5" id="KW-1185">Reference proteome</keyword>
<keyword evidence="2" id="KW-0472">Membrane</keyword>
<feature type="transmembrane region" description="Helical" evidence="2">
    <location>
        <begin position="226"/>
        <end position="251"/>
    </location>
</feature>
<feature type="compositionally biased region" description="Basic and acidic residues" evidence="1">
    <location>
        <begin position="19"/>
        <end position="31"/>
    </location>
</feature>
<keyword evidence="2" id="KW-0812">Transmembrane</keyword>
<feature type="compositionally biased region" description="Polar residues" evidence="1">
    <location>
        <begin position="625"/>
        <end position="674"/>
    </location>
</feature>
<feature type="domain" description="DUF6535" evidence="3">
    <location>
        <begin position="43"/>
        <end position="220"/>
    </location>
</feature>
<evidence type="ECO:0000313" key="4">
    <source>
        <dbReference type="EMBL" id="KAF8486085.1"/>
    </source>
</evidence>
<reference evidence="4" key="2">
    <citation type="journal article" date="2020" name="Nat. Commun.">
        <title>Large-scale genome sequencing of mycorrhizal fungi provides insights into the early evolution of symbiotic traits.</title>
        <authorList>
            <person name="Miyauchi S."/>
            <person name="Kiss E."/>
            <person name="Kuo A."/>
            <person name="Drula E."/>
            <person name="Kohler A."/>
            <person name="Sanchez-Garcia M."/>
            <person name="Morin E."/>
            <person name="Andreopoulos B."/>
            <person name="Barry K.W."/>
            <person name="Bonito G."/>
            <person name="Buee M."/>
            <person name="Carver A."/>
            <person name="Chen C."/>
            <person name="Cichocki N."/>
            <person name="Clum A."/>
            <person name="Culley D."/>
            <person name="Crous P.W."/>
            <person name="Fauchery L."/>
            <person name="Girlanda M."/>
            <person name="Hayes R.D."/>
            <person name="Keri Z."/>
            <person name="LaButti K."/>
            <person name="Lipzen A."/>
            <person name="Lombard V."/>
            <person name="Magnuson J."/>
            <person name="Maillard F."/>
            <person name="Murat C."/>
            <person name="Nolan M."/>
            <person name="Ohm R.A."/>
            <person name="Pangilinan J."/>
            <person name="Pereira M.F."/>
            <person name="Perotto S."/>
            <person name="Peter M."/>
            <person name="Pfister S."/>
            <person name="Riley R."/>
            <person name="Sitrit Y."/>
            <person name="Stielow J.B."/>
            <person name="Szollosi G."/>
            <person name="Zifcakova L."/>
            <person name="Stursova M."/>
            <person name="Spatafora J.W."/>
            <person name="Tedersoo L."/>
            <person name="Vaario L.M."/>
            <person name="Yamada A."/>
            <person name="Yan M."/>
            <person name="Wang P."/>
            <person name="Xu J."/>
            <person name="Bruns T."/>
            <person name="Baldrian P."/>
            <person name="Vilgalys R."/>
            <person name="Dunand C."/>
            <person name="Henrissat B."/>
            <person name="Grigoriev I.V."/>
            <person name="Hibbett D."/>
            <person name="Nagy L.G."/>
            <person name="Martin F.M."/>
        </authorList>
    </citation>
    <scope>NUCLEOTIDE SEQUENCE</scope>
    <source>
        <strain evidence="4">Prilba</strain>
    </source>
</reference>
<comment type="caution">
    <text evidence="4">The sequence shown here is derived from an EMBL/GenBank/DDBJ whole genome shotgun (WGS) entry which is preliminary data.</text>
</comment>
<sequence length="726" mass="80197">MSRAGSRVADIENGDDAVVDPRDPPSKRELDYGDSSWPLYAMYTNISQEDDNKLAERCQRDTDGTMVFAGLFAATVGALLTISIQDLKPNSQDTSAFYLKNIYQLLGNPNASQVSILSPLASPPPFSPPRYAVWVNSLWFLSLLISLTGATSAALIQHWAHRYITVTQQPLHTPDQRARIRAFFASRPWGRYVTWGSGQSPFYLHFSLFLFMAGCVIYIFNTNHAVLHAVVWWIAIFTTVYIVITLGGTFVPHELLYTPFSPLLLHSFPGVSYAVFQVCSYIRPLDDLCDDARKRYRRLSNRYSDGFLHGVWKVAEEVASKPSPEIDASVIERILLALDDDHALEAFFDTIPGFCNSDLVNAVPLPSPVGTKLQQALDGFLDRTFSSNSVTESVRSDRLITCLNVANAALEPSAVSRILDDISDRGRWSEALQSVEVGHSLRRWGHGKNGSIDLNIRRIVACILARARGRDDRWITLAKDEFGVPDRIFRDYLAHGDSASLAVLTYTTRQALQTRRSQRDVLRSLFPFNIHDTLPALQHDFCALWNEAVLEARKEGADKTLTDILPEIRHLFEALHQGTDTAPTAPFTASIDDLDSTLYQPSSYPLCNAPSHSTDLTAQAPVPGISSSHTRTTQLGNSPSFSPHLTSPEKQPDTNISKISSNPVHSASQQTKETTAVPLTVVSDPSSSSIPMLALCSGVVSLEPPLSVESVVIKPGRTQGDLRIHP</sequence>
<reference evidence="4" key="1">
    <citation type="submission" date="2019-10" db="EMBL/GenBank/DDBJ databases">
        <authorList>
            <consortium name="DOE Joint Genome Institute"/>
            <person name="Kuo A."/>
            <person name="Miyauchi S."/>
            <person name="Kiss E."/>
            <person name="Drula E."/>
            <person name="Kohler A."/>
            <person name="Sanchez-Garcia M."/>
            <person name="Andreopoulos B."/>
            <person name="Barry K.W."/>
            <person name="Bonito G."/>
            <person name="Buee M."/>
            <person name="Carver A."/>
            <person name="Chen C."/>
            <person name="Cichocki N."/>
            <person name="Clum A."/>
            <person name="Culley D."/>
            <person name="Crous P.W."/>
            <person name="Fauchery L."/>
            <person name="Girlanda M."/>
            <person name="Hayes R."/>
            <person name="Keri Z."/>
            <person name="LaButti K."/>
            <person name="Lipzen A."/>
            <person name="Lombard V."/>
            <person name="Magnuson J."/>
            <person name="Maillard F."/>
            <person name="Morin E."/>
            <person name="Murat C."/>
            <person name="Nolan M."/>
            <person name="Ohm R."/>
            <person name="Pangilinan J."/>
            <person name="Pereira M."/>
            <person name="Perotto S."/>
            <person name="Peter M."/>
            <person name="Riley R."/>
            <person name="Sitrit Y."/>
            <person name="Stielow B."/>
            <person name="Szollosi G."/>
            <person name="Zifcakova L."/>
            <person name="Stursova M."/>
            <person name="Spatafora J.W."/>
            <person name="Tedersoo L."/>
            <person name="Vaario L.-M."/>
            <person name="Yamada A."/>
            <person name="Yan M."/>
            <person name="Wang P."/>
            <person name="Xu J."/>
            <person name="Bruns T."/>
            <person name="Baldrian P."/>
            <person name="Vilgalys R."/>
            <person name="Henrissat B."/>
            <person name="Grigoriev I.V."/>
            <person name="Hibbett D."/>
            <person name="Nagy L.G."/>
            <person name="Martin F.M."/>
        </authorList>
    </citation>
    <scope>NUCLEOTIDE SEQUENCE</scope>
    <source>
        <strain evidence="4">Prilba</strain>
    </source>
</reference>
<dbReference type="InterPro" id="IPR045338">
    <property type="entry name" value="DUF6535"/>
</dbReference>
<organism evidence="4 5">
    <name type="scientific">Russula ochroleuca</name>
    <dbReference type="NCBI Taxonomy" id="152965"/>
    <lineage>
        <taxon>Eukaryota</taxon>
        <taxon>Fungi</taxon>
        <taxon>Dikarya</taxon>
        <taxon>Basidiomycota</taxon>
        <taxon>Agaricomycotina</taxon>
        <taxon>Agaricomycetes</taxon>
        <taxon>Russulales</taxon>
        <taxon>Russulaceae</taxon>
        <taxon>Russula</taxon>
    </lineage>
</organism>
<evidence type="ECO:0000313" key="5">
    <source>
        <dbReference type="Proteomes" id="UP000759537"/>
    </source>
</evidence>
<evidence type="ECO:0000259" key="3">
    <source>
        <dbReference type="Pfam" id="PF20153"/>
    </source>
</evidence>
<dbReference type="EMBL" id="WHVB01000002">
    <property type="protein sequence ID" value="KAF8486085.1"/>
    <property type="molecule type" value="Genomic_DNA"/>
</dbReference>
<protein>
    <recommendedName>
        <fullName evidence="3">DUF6535 domain-containing protein</fullName>
    </recommendedName>
</protein>
<feature type="region of interest" description="Disordered" evidence="1">
    <location>
        <begin position="610"/>
        <end position="675"/>
    </location>
</feature>
<evidence type="ECO:0000256" key="1">
    <source>
        <dbReference type="SAM" id="MobiDB-lite"/>
    </source>
</evidence>
<feature type="transmembrane region" description="Helical" evidence="2">
    <location>
        <begin position="202"/>
        <end position="220"/>
    </location>
</feature>